<keyword evidence="2" id="KW-1185">Reference proteome</keyword>
<name>A0AAV5IPQ2_9ROSI</name>
<evidence type="ECO:0000313" key="1">
    <source>
        <dbReference type="EMBL" id="GKV00601.1"/>
    </source>
</evidence>
<evidence type="ECO:0000313" key="2">
    <source>
        <dbReference type="Proteomes" id="UP001054252"/>
    </source>
</evidence>
<proteinExistence type="predicted"/>
<dbReference type="AlphaFoldDB" id="A0AAV5IPQ2"/>
<organism evidence="1 2">
    <name type="scientific">Rubroshorea leprosula</name>
    <dbReference type="NCBI Taxonomy" id="152421"/>
    <lineage>
        <taxon>Eukaryota</taxon>
        <taxon>Viridiplantae</taxon>
        <taxon>Streptophyta</taxon>
        <taxon>Embryophyta</taxon>
        <taxon>Tracheophyta</taxon>
        <taxon>Spermatophyta</taxon>
        <taxon>Magnoliopsida</taxon>
        <taxon>eudicotyledons</taxon>
        <taxon>Gunneridae</taxon>
        <taxon>Pentapetalae</taxon>
        <taxon>rosids</taxon>
        <taxon>malvids</taxon>
        <taxon>Malvales</taxon>
        <taxon>Dipterocarpaceae</taxon>
        <taxon>Rubroshorea</taxon>
    </lineage>
</organism>
<comment type="caution">
    <text evidence="1">The sequence shown here is derived from an EMBL/GenBank/DDBJ whole genome shotgun (WGS) entry which is preliminary data.</text>
</comment>
<dbReference type="EMBL" id="BPVZ01000015">
    <property type="protein sequence ID" value="GKV00601.1"/>
    <property type="molecule type" value="Genomic_DNA"/>
</dbReference>
<gene>
    <name evidence="1" type="ORF">SLEP1_g13268</name>
</gene>
<reference evidence="1 2" key="1">
    <citation type="journal article" date="2021" name="Commun. Biol.">
        <title>The genome of Shorea leprosula (Dipterocarpaceae) highlights the ecological relevance of drought in aseasonal tropical rainforests.</title>
        <authorList>
            <person name="Ng K.K.S."/>
            <person name="Kobayashi M.J."/>
            <person name="Fawcett J.A."/>
            <person name="Hatakeyama M."/>
            <person name="Paape T."/>
            <person name="Ng C.H."/>
            <person name="Ang C.C."/>
            <person name="Tnah L.H."/>
            <person name="Lee C.T."/>
            <person name="Nishiyama T."/>
            <person name="Sese J."/>
            <person name="O'Brien M.J."/>
            <person name="Copetti D."/>
            <person name="Mohd Noor M.I."/>
            <person name="Ong R.C."/>
            <person name="Putra M."/>
            <person name="Sireger I.Z."/>
            <person name="Indrioko S."/>
            <person name="Kosugi Y."/>
            <person name="Izuno A."/>
            <person name="Isagi Y."/>
            <person name="Lee S.L."/>
            <person name="Shimizu K.K."/>
        </authorList>
    </citation>
    <scope>NUCLEOTIDE SEQUENCE [LARGE SCALE GENOMIC DNA]</scope>
    <source>
        <strain evidence="1">214</strain>
    </source>
</reference>
<accession>A0AAV5IPQ2</accession>
<dbReference type="Proteomes" id="UP001054252">
    <property type="component" value="Unassembled WGS sequence"/>
</dbReference>
<protein>
    <submittedName>
        <fullName evidence="1">Uncharacterized protein</fullName>
    </submittedName>
</protein>
<sequence>MYHFNSIIDMYVVTVLTTLIKTSRASLKNASEIECLEADPASLIRDNQYEAFDRSLNFLTLADLEAASGICVPLLPLRLTGLLGLDSDIGVTFEANFGEGLVVVDFARIESLRGGLADFFLPESSSTLTL</sequence>